<dbReference type="AlphaFoldDB" id="A0ABD0JVJ7"/>
<dbReference type="EMBL" id="JACVVK020000321">
    <property type="protein sequence ID" value="KAK7478615.1"/>
    <property type="molecule type" value="Genomic_DNA"/>
</dbReference>
<evidence type="ECO:0000256" key="1">
    <source>
        <dbReference type="SAM" id="MobiDB-lite"/>
    </source>
</evidence>
<evidence type="ECO:0000313" key="3">
    <source>
        <dbReference type="Proteomes" id="UP001519460"/>
    </source>
</evidence>
<evidence type="ECO:0000313" key="2">
    <source>
        <dbReference type="EMBL" id="KAK7478615.1"/>
    </source>
</evidence>
<proteinExistence type="predicted"/>
<gene>
    <name evidence="2" type="ORF">BaRGS_00030147</name>
</gene>
<feature type="non-terminal residue" evidence="2">
    <location>
        <position position="56"/>
    </location>
</feature>
<comment type="caution">
    <text evidence="2">The sequence shown here is derived from an EMBL/GenBank/DDBJ whole genome shotgun (WGS) entry which is preliminary data.</text>
</comment>
<sequence>QELGQSQDWAECVGTEDTSKPTESTTQMLNEPHAQFKVTGHGYPLLQMTTDIMVSQ</sequence>
<feature type="non-terminal residue" evidence="2">
    <location>
        <position position="1"/>
    </location>
</feature>
<reference evidence="2 3" key="1">
    <citation type="journal article" date="2023" name="Sci. Data">
        <title>Genome assembly of the Korean intertidal mud-creeper Batillaria attramentaria.</title>
        <authorList>
            <person name="Patra A.K."/>
            <person name="Ho P.T."/>
            <person name="Jun S."/>
            <person name="Lee S.J."/>
            <person name="Kim Y."/>
            <person name="Won Y.J."/>
        </authorList>
    </citation>
    <scope>NUCLEOTIDE SEQUENCE [LARGE SCALE GENOMIC DNA]</scope>
    <source>
        <strain evidence="2">Wonlab-2016</strain>
    </source>
</reference>
<organism evidence="2 3">
    <name type="scientific">Batillaria attramentaria</name>
    <dbReference type="NCBI Taxonomy" id="370345"/>
    <lineage>
        <taxon>Eukaryota</taxon>
        <taxon>Metazoa</taxon>
        <taxon>Spiralia</taxon>
        <taxon>Lophotrochozoa</taxon>
        <taxon>Mollusca</taxon>
        <taxon>Gastropoda</taxon>
        <taxon>Caenogastropoda</taxon>
        <taxon>Sorbeoconcha</taxon>
        <taxon>Cerithioidea</taxon>
        <taxon>Batillariidae</taxon>
        <taxon>Batillaria</taxon>
    </lineage>
</organism>
<dbReference type="Proteomes" id="UP001519460">
    <property type="component" value="Unassembled WGS sequence"/>
</dbReference>
<name>A0ABD0JVJ7_9CAEN</name>
<accession>A0ABD0JVJ7</accession>
<protein>
    <submittedName>
        <fullName evidence="2">Uncharacterized protein</fullName>
    </submittedName>
</protein>
<keyword evidence="3" id="KW-1185">Reference proteome</keyword>
<feature type="region of interest" description="Disordered" evidence="1">
    <location>
        <begin position="1"/>
        <end position="26"/>
    </location>
</feature>